<protein>
    <submittedName>
        <fullName evidence="2">Uncharacterized protein</fullName>
    </submittedName>
</protein>
<dbReference type="STRING" id="578459.A0A0P9FDX5"/>
<sequence length="194" mass="20017">RRPTAQHGQDLPRRLPRRPAERRNRQRRPYDAREARIVKVRALREAAEQANLVKRQGNSAFGHSQGNGRGNGNGNGNNGNGNGNNNSGNGNGNGNAGNGNGNGNSGNGNGNGNNGSNNGNGNNGNGNGNGNGGVPPPFQFDPYNCGSRGAVCPASYNGVGTPSCTYGVCSLRCPPGYVNYNSQNPELPSFCAPA</sequence>
<dbReference type="Proteomes" id="UP000053890">
    <property type="component" value="Unassembled WGS sequence"/>
</dbReference>
<dbReference type="GeneID" id="28977821"/>
<feature type="compositionally biased region" description="Gly residues" evidence="1">
    <location>
        <begin position="121"/>
        <end position="133"/>
    </location>
</feature>
<dbReference type="AlphaFoldDB" id="A0A0P9FDX5"/>
<feature type="region of interest" description="Disordered" evidence="1">
    <location>
        <begin position="54"/>
        <end position="135"/>
    </location>
</feature>
<organism evidence="2 3">
    <name type="scientific">Rhodotorula graminis (strain WP1)</name>
    <dbReference type="NCBI Taxonomy" id="578459"/>
    <lineage>
        <taxon>Eukaryota</taxon>
        <taxon>Fungi</taxon>
        <taxon>Dikarya</taxon>
        <taxon>Basidiomycota</taxon>
        <taxon>Pucciniomycotina</taxon>
        <taxon>Microbotryomycetes</taxon>
        <taxon>Sporidiobolales</taxon>
        <taxon>Sporidiobolaceae</taxon>
        <taxon>Rhodotorula</taxon>
    </lineage>
</organism>
<gene>
    <name evidence="2" type="ORF">RHOBADRAFT_54542</name>
</gene>
<evidence type="ECO:0000313" key="2">
    <source>
        <dbReference type="EMBL" id="KPV73959.1"/>
    </source>
</evidence>
<feature type="compositionally biased region" description="Gly residues" evidence="1">
    <location>
        <begin position="89"/>
        <end position="113"/>
    </location>
</feature>
<feature type="region of interest" description="Disordered" evidence="1">
    <location>
        <begin position="1"/>
        <end position="33"/>
    </location>
</feature>
<name>A0A0P9FDX5_RHOGW</name>
<dbReference type="RefSeq" id="XP_018270008.1">
    <property type="nucleotide sequence ID" value="XM_018417373.1"/>
</dbReference>
<feature type="compositionally biased region" description="Gly residues" evidence="1">
    <location>
        <begin position="65"/>
        <end position="82"/>
    </location>
</feature>
<dbReference type="EMBL" id="KQ474081">
    <property type="protein sequence ID" value="KPV73959.1"/>
    <property type="molecule type" value="Genomic_DNA"/>
</dbReference>
<evidence type="ECO:0000256" key="1">
    <source>
        <dbReference type="SAM" id="MobiDB-lite"/>
    </source>
</evidence>
<proteinExistence type="predicted"/>
<accession>A0A0P9FDX5</accession>
<feature type="compositionally biased region" description="Basic and acidic residues" evidence="1">
    <location>
        <begin position="10"/>
        <end position="33"/>
    </location>
</feature>
<evidence type="ECO:0000313" key="3">
    <source>
        <dbReference type="Proteomes" id="UP000053890"/>
    </source>
</evidence>
<feature type="non-terminal residue" evidence="2">
    <location>
        <position position="1"/>
    </location>
</feature>
<reference evidence="2 3" key="1">
    <citation type="journal article" date="2015" name="Front. Microbiol.">
        <title>Genome sequence of the plant growth promoting endophytic yeast Rhodotorula graminis WP1.</title>
        <authorList>
            <person name="Firrincieli A."/>
            <person name="Otillar R."/>
            <person name="Salamov A."/>
            <person name="Schmutz J."/>
            <person name="Khan Z."/>
            <person name="Redman R.S."/>
            <person name="Fleck N.D."/>
            <person name="Lindquist E."/>
            <person name="Grigoriev I.V."/>
            <person name="Doty S.L."/>
        </authorList>
    </citation>
    <scope>NUCLEOTIDE SEQUENCE [LARGE SCALE GENOMIC DNA]</scope>
    <source>
        <strain evidence="2 3">WP1</strain>
    </source>
</reference>
<keyword evidence="3" id="KW-1185">Reference proteome</keyword>